<dbReference type="NCBIfam" id="NF002772">
    <property type="entry name" value="PRK02862.1"/>
    <property type="match status" value="1"/>
</dbReference>
<dbReference type="GO" id="GO:0005524">
    <property type="term" value="F:ATP binding"/>
    <property type="evidence" value="ECO:0007669"/>
    <property type="project" value="UniProtKB-KW"/>
</dbReference>
<dbReference type="EC" id="2.7.7.27" evidence="7"/>
<dbReference type="InterPro" id="IPR005835">
    <property type="entry name" value="NTP_transferase_dom"/>
</dbReference>
<dbReference type="Pfam" id="PF25247">
    <property type="entry name" value="LbH_GLGC"/>
    <property type="match status" value="1"/>
</dbReference>
<gene>
    <name evidence="7" type="ORF">MNBD_NITROSPINAE04-2658</name>
</gene>
<reference evidence="7" key="1">
    <citation type="submission" date="2018-06" db="EMBL/GenBank/DDBJ databases">
        <authorList>
            <person name="Zhirakovskaya E."/>
        </authorList>
    </citation>
    <scope>NUCLEOTIDE SEQUENCE</scope>
</reference>
<keyword evidence="2 7" id="KW-0808">Transferase</keyword>
<name>A0A3B1DAS2_9ZZZZ</name>
<feature type="domain" description="Nucleotidyl transferase" evidence="6">
    <location>
        <begin position="8"/>
        <end position="276"/>
    </location>
</feature>
<evidence type="ECO:0000256" key="5">
    <source>
        <dbReference type="ARBA" id="ARBA00022840"/>
    </source>
</evidence>
<dbReference type="EMBL" id="UOGA01000314">
    <property type="protein sequence ID" value="VAX25747.1"/>
    <property type="molecule type" value="Genomic_DNA"/>
</dbReference>
<keyword evidence="4" id="KW-0547">Nucleotide-binding</keyword>
<dbReference type="PANTHER" id="PTHR43523:SF12">
    <property type="entry name" value="GLUCOSE-1-PHOSPHATE ADENYLYLTRANSFERASE LARGE SUBUNIT 1, CHLOROPLASTIC-RELATED"/>
    <property type="match status" value="1"/>
</dbReference>
<evidence type="ECO:0000256" key="4">
    <source>
        <dbReference type="ARBA" id="ARBA00022741"/>
    </source>
</evidence>
<dbReference type="InterPro" id="IPR029044">
    <property type="entry name" value="Nucleotide-diphossugar_trans"/>
</dbReference>
<evidence type="ECO:0000256" key="2">
    <source>
        <dbReference type="ARBA" id="ARBA00022679"/>
    </source>
</evidence>
<protein>
    <submittedName>
        <fullName evidence="7">Glucose-1-phosphate adenylyltransferase</fullName>
        <ecNumber evidence="7">2.7.7.27</ecNumber>
    </submittedName>
</protein>
<dbReference type="InterPro" id="IPR011831">
    <property type="entry name" value="ADP-Glc_PPase"/>
</dbReference>
<dbReference type="Pfam" id="PF00483">
    <property type="entry name" value="NTP_transferase"/>
    <property type="match status" value="1"/>
</dbReference>
<comment type="similarity">
    <text evidence="1">Belongs to the bacterial/plant glucose-1-phosphate adenylyltransferase family.</text>
</comment>
<dbReference type="GO" id="GO:0008878">
    <property type="term" value="F:glucose-1-phosphate adenylyltransferase activity"/>
    <property type="evidence" value="ECO:0007669"/>
    <property type="project" value="UniProtKB-EC"/>
</dbReference>
<evidence type="ECO:0000256" key="1">
    <source>
        <dbReference type="ARBA" id="ARBA00010443"/>
    </source>
</evidence>
<dbReference type="InterPro" id="IPR011004">
    <property type="entry name" value="Trimer_LpxA-like_sf"/>
</dbReference>
<dbReference type="SUPFAM" id="SSF51161">
    <property type="entry name" value="Trimeric LpxA-like enzymes"/>
    <property type="match status" value="1"/>
</dbReference>
<sequence>MRVTGNLAIILGGGRGSRLYPLTKERCKPAVPLGGKYRLIDVPISNCVNSGLRDIYIVSQFMSASLNQHIARAYLMDVFSSGFVSILAATQTGRGKGSEDWFQGTADAVRKCIAMMNPTRYKRVVILSGDQLYKMNYQDLLKTHLAKNGDISIAVLPVEREKVEDLGIMRIDGNGRIIEFVEKPHDPHVIDSLKVSESFAEKQGMEKTEKRWLANMGIYVFETQVLIDALADERMIDFGKDLIPASLSKYNTVAHLFDGYWEDIGTIKSFFEANIQLGSPDPPFDFFGGEAEKIFTKQRFLTASRFLGAHIGESVISDGCHIGAGAEIIKSVIGIRSRIGESTRVEESIVMGADSAERRGGLSGSDSAGLCKNVVIKRAILDKNVYIGEGAKIINARKMERHDGDGYYIRDGIVVIPKNAVIPPGTVI</sequence>
<dbReference type="AlphaFoldDB" id="A0A3B1DAS2"/>
<keyword evidence="3 7" id="KW-0548">Nucleotidyltransferase</keyword>
<organism evidence="7">
    <name type="scientific">hydrothermal vent metagenome</name>
    <dbReference type="NCBI Taxonomy" id="652676"/>
    <lineage>
        <taxon>unclassified sequences</taxon>
        <taxon>metagenomes</taxon>
        <taxon>ecological metagenomes</taxon>
    </lineage>
</organism>
<dbReference type="GO" id="GO:0005978">
    <property type="term" value="P:glycogen biosynthetic process"/>
    <property type="evidence" value="ECO:0007669"/>
    <property type="project" value="InterPro"/>
</dbReference>
<dbReference type="InterPro" id="IPR005836">
    <property type="entry name" value="ADP_Glu_pyroP_CS"/>
</dbReference>
<dbReference type="SUPFAM" id="SSF53448">
    <property type="entry name" value="Nucleotide-diphospho-sugar transferases"/>
    <property type="match status" value="1"/>
</dbReference>
<dbReference type="PROSITE" id="PS00809">
    <property type="entry name" value="ADP_GLC_PYROPHOSPH_2"/>
    <property type="match status" value="1"/>
</dbReference>
<evidence type="ECO:0000313" key="7">
    <source>
        <dbReference type="EMBL" id="VAX25747.1"/>
    </source>
</evidence>
<dbReference type="CDD" id="cd02508">
    <property type="entry name" value="ADP_Glucose_PP"/>
    <property type="match status" value="1"/>
</dbReference>
<dbReference type="Gene3D" id="3.90.550.10">
    <property type="entry name" value="Spore Coat Polysaccharide Biosynthesis Protein SpsA, Chain A"/>
    <property type="match status" value="1"/>
</dbReference>
<accession>A0A3B1DAS2</accession>
<dbReference type="CDD" id="cd04651">
    <property type="entry name" value="LbH_G1P_AT_C"/>
    <property type="match status" value="1"/>
</dbReference>
<keyword evidence="5" id="KW-0067">ATP-binding</keyword>
<dbReference type="Gene3D" id="2.160.10.10">
    <property type="entry name" value="Hexapeptide repeat proteins"/>
    <property type="match status" value="1"/>
</dbReference>
<evidence type="ECO:0000256" key="3">
    <source>
        <dbReference type="ARBA" id="ARBA00022695"/>
    </source>
</evidence>
<proteinExistence type="inferred from homology"/>
<dbReference type="PANTHER" id="PTHR43523">
    <property type="entry name" value="GLUCOSE-1-PHOSPHATE ADENYLYLTRANSFERASE-RELATED"/>
    <property type="match status" value="1"/>
</dbReference>
<evidence type="ECO:0000259" key="6">
    <source>
        <dbReference type="Pfam" id="PF00483"/>
    </source>
</evidence>